<name>A0ABP4EA56_9ACTN</name>
<dbReference type="PANTHER" id="PTHR36221:SF1">
    <property type="entry name" value="DUF742 DOMAIN-CONTAINING PROTEIN"/>
    <property type="match status" value="1"/>
</dbReference>
<evidence type="ECO:0000256" key="1">
    <source>
        <dbReference type="SAM" id="MobiDB-lite"/>
    </source>
</evidence>
<dbReference type="EMBL" id="BAAALD010000042">
    <property type="protein sequence ID" value="GAA1094960.1"/>
    <property type="molecule type" value="Genomic_DNA"/>
</dbReference>
<reference evidence="3 4" key="2">
    <citation type="journal article" date="2019" name="Int. J. Syst. Evol. Microbiol.">
        <title>The Global Catalogue of Microorganisms (GCM) 10K type strain sequencing project: providing services to taxonomists for standard genome sequencing and annotation.</title>
        <authorList>
            <consortium name="The Broad Institute Genomics Platform"/>
            <consortium name="The Broad Institute Genome Sequencing Center for Infectious Disease"/>
            <person name="Wu L."/>
            <person name="Ma J."/>
        </authorList>
    </citation>
    <scope>NUCLEOTIDE SEQUENCE [LARGE SCALE GENOMIC DNA]</scope>
    <source>
        <strain evidence="3 4">JCM 13002</strain>
    </source>
</reference>
<evidence type="ECO:0000313" key="4">
    <source>
        <dbReference type="Proteomes" id="UP001499987"/>
    </source>
</evidence>
<organism evidence="2 4">
    <name type="scientific">Kitasatospora arboriphila</name>
    <dbReference type="NCBI Taxonomy" id="258052"/>
    <lineage>
        <taxon>Bacteria</taxon>
        <taxon>Bacillati</taxon>
        <taxon>Actinomycetota</taxon>
        <taxon>Actinomycetes</taxon>
        <taxon>Kitasatosporales</taxon>
        <taxon>Streptomycetaceae</taxon>
        <taxon>Kitasatospora</taxon>
    </lineage>
</organism>
<dbReference type="SUPFAM" id="SSF46785">
    <property type="entry name" value="Winged helix' DNA-binding domain"/>
    <property type="match status" value="1"/>
</dbReference>
<dbReference type="RefSeq" id="WP_344625285.1">
    <property type="nucleotide sequence ID" value="NZ_BAAALD010000042.1"/>
</dbReference>
<protein>
    <submittedName>
        <fullName evidence="2">DUF742 domain-containing protein</fullName>
    </submittedName>
</protein>
<feature type="region of interest" description="Disordered" evidence="1">
    <location>
        <begin position="1"/>
        <end position="22"/>
    </location>
</feature>
<dbReference type="PANTHER" id="PTHR36221">
    <property type="entry name" value="DUF742 DOMAIN-CONTAINING PROTEIN"/>
    <property type="match status" value="1"/>
</dbReference>
<evidence type="ECO:0000313" key="3">
    <source>
        <dbReference type="EMBL" id="GAA1095390.1"/>
    </source>
</evidence>
<reference evidence="2" key="3">
    <citation type="submission" date="2023-12" db="EMBL/GenBank/DDBJ databases">
        <authorList>
            <person name="Sun Q."/>
            <person name="Inoue M."/>
        </authorList>
    </citation>
    <scope>NUCLEOTIDE SEQUENCE</scope>
    <source>
        <strain evidence="2">JCM 13002</strain>
    </source>
</reference>
<dbReference type="Proteomes" id="UP001499987">
    <property type="component" value="Unassembled WGS sequence"/>
</dbReference>
<comment type="caution">
    <text evidence="2">The sequence shown here is derived from an EMBL/GenBank/DDBJ whole genome shotgun (WGS) entry which is preliminary data.</text>
</comment>
<sequence>MSGHWYDDEAGPMVRPFTLTGGRTRSAEGERYDLLAAVSAVPDAEPAAHLDHARSALLDRIRDRPCPLAELAADADLPIGALRVLLGDLVQAGLVRVGQGAAEAGRPDVRLLREVIQGLRRL</sequence>
<accession>A0ABP4EA56</accession>
<proteinExistence type="predicted"/>
<dbReference type="Pfam" id="PF05331">
    <property type="entry name" value="DUF742"/>
    <property type="match status" value="1"/>
</dbReference>
<dbReference type="InterPro" id="IPR007995">
    <property type="entry name" value="DUF742"/>
</dbReference>
<reference evidence="2" key="1">
    <citation type="journal article" date="2014" name="Int. J. Syst. Evol. Microbiol.">
        <title>Complete genome of a new Firmicutes species belonging to the dominant human colonic microbiota ('Ruminococcus bicirculans') reveals two chromosomes and a selective capacity to utilize plant glucans.</title>
        <authorList>
            <consortium name="NISC Comparative Sequencing Program"/>
            <person name="Wegmann U."/>
            <person name="Louis P."/>
            <person name="Goesmann A."/>
            <person name="Henrissat B."/>
            <person name="Duncan S.H."/>
            <person name="Flint H.J."/>
        </authorList>
    </citation>
    <scope>NUCLEOTIDE SEQUENCE</scope>
    <source>
        <strain evidence="2">JCM 13002</strain>
    </source>
</reference>
<dbReference type="EMBL" id="BAAALD010000042">
    <property type="protein sequence ID" value="GAA1095390.1"/>
    <property type="molecule type" value="Genomic_DNA"/>
</dbReference>
<gene>
    <name evidence="2" type="ORF">GCM10009663_42900</name>
    <name evidence="3" type="ORF">GCM10009663_43350</name>
</gene>
<evidence type="ECO:0000313" key="2">
    <source>
        <dbReference type="EMBL" id="GAA1094960.1"/>
    </source>
</evidence>
<dbReference type="InterPro" id="IPR036390">
    <property type="entry name" value="WH_DNA-bd_sf"/>
</dbReference>
<keyword evidence="4" id="KW-1185">Reference proteome</keyword>